<keyword evidence="2" id="KW-0472">Membrane</keyword>
<dbReference type="AlphaFoldDB" id="A0A167XSA4"/>
<comment type="caution">
    <text evidence="3">The sequence shown here is derived from an EMBL/GenBank/DDBJ whole genome shotgun (WGS) entry which is preliminary data.</text>
</comment>
<gene>
    <name evidence="3" type="ORF">AAP_03942</name>
</gene>
<accession>A0A167XSA4</accession>
<feature type="transmembrane region" description="Helical" evidence="2">
    <location>
        <begin position="56"/>
        <end position="78"/>
    </location>
</feature>
<evidence type="ECO:0000256" key="2">
    <source>
        <dbReference type="SAM" id="Phobius"/>
    </source>
</evidence>
<dbReference type="VEuPathDB" id="FungiDB:AAP_03942"/>
<keyword evidence="2" id="KW-1133">Transmembrane helix</keyword>
<name>A0A167XSA4_9EURO</name>
<proteinExistence type="predicted"/>
<protein>
    <submittedName>
        <fullName evidence="3">Tetraspanin</fullName>
    </submittedName>
</protein>
<dbReference type="OrthoDB" id="71600at2759"/>
<feature type="region of interest" description="Disordered" evidence="1">
    <location>
        <begin position="240"/>
        <end position="352"/>
    </location>
</feature>
<keyword evidence="2" id="KW-0812">Transmembrane</keyword>
<evidence type="ECO:0000313" key="3">
    <source>
        <dbReference type="EMBL" id="KZZ90412.1"/>
    </source>
</evidence>
<reference evidence="3 4" key="1">
    <citation type="journal article" date="2016" name="Genome Biol. Evol.">
        <title>Divergent and convergent evolution of fungal pathogenicity.</title>
        <authorList>
            <person name="Shang Y."/>
            <person name="Xiao G."/>
            <person name="Zheng P."/>
            <person name="Cen K."/>
            <person name="Zhan S."/>
            <person name="Wang C."/>
        </authorList>
    </citation>
    <scope>NUCLEOTIDE SEQUENCE [LARGE SCALE GENOMIC DNA]</scope>
    <source>
        <strain evidence="3 4">ARSEF 7405</strain>
    </source>
</reference>
<evidence type="ECO:0000256" key="1">
    <source>
        <dbReference type="SAM" id="MobiDB-lite"/>
    </source>
</evidence>
<feature type="transmembrane region" description="Helical" evidence="2">
    <location>
        <begin position="99"/>
        <end position="129"/>
    </location>
</feature>
<keyword evidence="4" id="KW-1185">Reference proteome</keyword>
<dbReference type="Proteomes" id="UP000242877">
    <property type="component" value="Unassembled WGS sequence"/>
</dbReference>
<dbReference type="EMBL" id="AZGZ01000017">
    <property type="protein sequence ID" value="KZZ90412.1"/>
    <property type="molecule type" value="Genomic_DNA"/>
</dbReference>
<feature type="compositionally biased region" description="Low complexity" evidence="1">
    <location>
        <begin position="266"/>
        <end position="280"/>
    </location>
</feature>
<organism evidence="3 4">
    <name type="scientific">Ascosphaera apis ARSEF 7405</name>
    <dbReference type="NCBI Taxonomy" id="392613"/>
    <lineage>
        <taxon>Eukaryota</taxon>
        <taxon>Fungi</taxon>
        <taxon>Dikarya</taxon>
        <taxon>Ascomycota</taxon>
        <taxon>Pezizomycotina</taxon>
        <taxon>Eurotiomycetes</taxon>
        <taxon>Eurotiomycetidae</taxon>
        <taxon>Onygenales</taxon>
        <taxon>Ascosphaeraceae</taxon>
        <taxon>Ascosphaera</taxon>
    </lineage>
</organism>
<feature type="compositionally biased region" description="Basic and acidic residues" evidence="1">
    <location>
        <begin position="335"/>
        <end position="352"/>
    </location>
</feature>
<sequence length="352" mass="37234">MGEPLLMLMTLGFSDRVAFIPPPEGGLADTICCCCLAQRCYSWTRASKLSLPLSTALPALTTFLPLILSALTPLIAILKKSQSNTPAARRPGSASGQTTLLATLLPSFATFLTFLDQLLTALPAILVAISATYFTPTNVSTCRLDNQWQGFWSGKDGDAIRGIEERLKCCGYRSVHDRAWPFPGTSAGSKGDCVNVLGYNKPCIEAWAKEEKSAAVGVFVSAVLGFLLKVILSSRQFGSSGQVRRGNLRGPTFPARAITARPTPSSAAPAANPAAASGDNADAEEGLLGGRYRDNVDEEEHLQNAAPVPEGGNGAQGQGERDGEGRPPASSHSHSNPEEHDILHGGFRDASR</sequence>
<evidence type="ECO:0000313" key="4">
    <source>
        <dbReference type="Proteomes" id="UP000242877"/>
    </source>
</evidence>